<dbReference type="PRINTS" id="PR00038">
    <property type="entry name" value="HTHLUXR"/>
</dbReference>
<reference evidence="5 7" key="1">
    <citation type="journal article" date="2016" name="Front. Microbiol.">
        <title>Comprehensive Phylogenetic Analysis of Bovine Non-aureus Staphylococci Species Based on Whole-Genome Sequencing.</title>
        <authorList>
            <person name="Naushad S."/>
            <person name="Barkema H.W."/>
            <person name="Luby C."/>
            <person name="Condas L.A."/>
            <person name="Nobrega D.B."/>
            <person name="Carson D.A."/>
            <person name="De Buck J."/>
        </authorList>
    </citation>
    <scope>NUCLEOTIDE SEQUENCE [LARGE SCALE GENOMIC DNA]</scope>
    <source>
        <strain evidence="5 7">SNUC 4337</strain>
    </source>
</reference>
<name>A0A2T4S7G5_9STAP</name>
<keyword evidence="2" id="KW-0804">Transcription</keyword>
<dbReference type="EMBL" id="JAFNLT010000006">
    <property type="protein sequence ID" value="MBO1227339.1"/>
    <property type="molecule type" value="Genomic_DNA"/>
</dbReference>
<dbReference type="InterPro" id="IPR036388">
    <property type="entry name" value="WH-like_DNA-bd_sf"/>
</dbReference>
<protein>
    <submittedName>
        <fullName evidence="6">DNA-binding protein</fullName>
    </submittedName>
    <submittedName>
        <fullName evidence="5">Sigma-70 family RNA polymerase sigma factor</fullName>
    </submittedName>
</protein>
<dbReference type="OrthoDB" id="9783788at2"/>
<reference evidence="4 9" key="4">
    <citation type="submission" date="2021-03" db="EMBL/GenBank/DDBJ databases">
        <title>Staphylococci and Mammaliicocci in bats.</title>
        <authorList>
            <person name="Fountain K."/>
        </authorList>
    </citation>
    <scope>NUCLEOTIDE SEQUENCE [LARGE SCALE GENOMIC DNA]</scope>
    <source>
        <strain evidence="4 9">18_1_E_SW</strain>
    </source>
</reference>
<dbReference type="SUPFAM" id="SSF46894">
    <property type="entry name" value="C-terminal effector domain of the bipartite response regulators"/>
    <property type="match status" value="1"/>
</dbReference>
<dbReference type="GO" id="GO:0006352">
    <property type="term" value="P:DNA-templated transcription initiation"/>
    <property type="evidence" value="ECO:0007669"/>
    <property type="project" value="InterPro"/>
</dbReference>
<dbReference type="GO" id="GO:0003677">
    <property type="term" value="F:DNA binding"/>
    <property type="evidence" value="ECO:0007669"/>
    <property type="project" value="UniProtKB-KW"/>
</dbReference>
<evidence type="ECO:0000313" key="7">
    <source>
        <dbReference type="Proteomes" id="UP000240400"/>
    </source>
</evidence>
<dbReference type="Pfam" id="PF08281">
    <property type="entry name" value="Sigma70_r4_2"/>
    <property type="match status" value="1"/>
</dbReference>
<dbReference type="Gene3D" id="1.10.10.10">
    <property type="entry name" value="Winged helix-like DNA-binding domain superfamily/Winged helix DNA-binding domain"/>
    <property type="match status" value="1"/>
</dbReference>
<evidence type="ECO:0000259" key="3">
    <source>
        <dbReference type="Pfam" id="PF08281"/>
    </source>
</evidence>
<dbReference type="Proteomes" id="UP000664081">
    <property type="component" value="Unassembled WGS sequence"/>
</dbReference>
<gene>
    <name evidence="6" type="primary">sigS</name>
    <name evidence="5" type="ORF">BUZ61_12815</name>
    <name evidence="4" type="ORF">J3T88_08340</name>
    <name evidence="6" type="ORF">NCTC13834_01145</name>
</gene>
<dbReference type="Proteomes" id="UP000240400">
    <property type="component" value="Unassembled WGS sequence"/>
</dbReference>
<dbReference type="AlphaFoldDB" id="A0A2T4S7G5"/>
<keyword evidence="9" id="KW-1185">Reference proteome</keyword>
<organism evidence="5 7">
    <name type="scientific">Staphylococcus nepalensis</name>
    <dbReference type="NCBI Taxonomy" id="214473"/>
    <lineage>
        <taxon>Bacteria</taxon>
        <taxon>Bacillati</taxon>
        <taxon>Bacillota</taxon>
        <taxon>Bacilli</taxon>
        <taxon>Bacillales</taxon>
        <taxon>Staphylococcaceae</taxon>
        <taxon>Staphylococcus</taxon>
    </lineage>
</organism>
<dbReference type="RefSeq" id="WP_103373562.1">
    <property type="nucleotide sequence ID" value="NZ_BMCF01000002.1"/>
</dbReference>
<evidence type="ECO:0000256" key="2">
    <source>
        <dbReference type="ARBA" id="ARBA00023163"/>
    </source>
</evidence>
<keyword evidence="6" id="KW-0238">DNA-binding</keyword>
<dbReference type="Proteomes" id="UP000254412">
    <property type="component" value="Unassembled WGS sequence"/>
</dbReference>
<evidence type="ECO:0000313" key="6">
    <source>
        <dbReference type="EMBL" id="SUM54801.1"/>
    </source>
</evidence>
<evidence type="ECO:0000256" key="1">
    <source>
        <dbReference type="ARBA" id="ARBA00023015"/>
    </source>
</evidence>
<dbReference type="InterPro" id="IPR016032">
    <property type="entry name" value="Sig_transdc_resp-reg_C-effctor"/>
</dbReference>
<reference evidence="5" key="2">
    <citation type="submission" date="2018-03" db="EMBL/GenBank/DDBJ databases">
        <authorList>
            <person name="Keele B.F."/>
        </authorList>
    </citation>
    <scope>NUCLEOTIDE SEQUENCE</scope>
    <source>
        <strain evidence="5">SNUC 4337</strain>
    </source>
</reference>
<dbReference type="NCBIfam" id="TIGR02937">
    <property type="entry name" value="sigma70-ECF"/>
    <property type="match status" value="1"/>
</dbReference>
<dbReference type="InterPro" id="IPR013249">
    <property type="entry name" value="RNA_pol_sigma70_r4_t2"/>
</dbReference>
<keyword evidence="1" id="KW-0805">Transcription regulation</keyword>
<sequence length="157" mass="19499">MPFEQLYFQFKHIIFILLNKYRIKYNREEYTQLLTIKMWELTQNYLPHHTYSLGQFLYNRLNYYLIDLFRSQNQKTNILYLTEQIDEQTNNTDITNNHLMYQHFLQQLTEKERQWLILKLSGYKQSELACMLNCSISTVKNYRKKVQKKYYKFYSPK</sequence>
<evidence type="ECO:0000313" key="8">
    <source>
        <dbReference type="Proteomes" id="UP000254412"/>
    </source>
</evidence>
<dbReference type="InterPro" id="IPR000792">
    <property type="entry name" value="Tscrpt_reg_LuxR_C"/>
</dbReference>
<dbReference type="InterPro" id="IPR014284">
    <property type="entry name" value="RNA_pol_sigma-70_dom"/>
</dbReference>
<evidence type="ECO:0000313" key="5">
    <source>
        <dbReference type="EMBL" id="PTK56944.1"/>
    </source>
</evidence>
<reference evidence="6 8" key="3">
    <citation type="submission" date="2018-06" db="EMBL/GenBank/DDBJ databases">
        <authorList>
            <consortium name="Pathogen Informatics"/>
            <person name="Doyle S."/>
        </authorList>
    </citation>
    <scope>NUCLEOTIDE SEQUENCE [LARGE SCALE GENOMIC DNA]</scope>
    <source>
        <strain evidence="6 8">NCTC13834</strain>
    </source>
</reference>
<dbReference type="EMBL" id="PZHR01000127">
    <property type="protein sequence ID" value="PTK56944.1"/>
    <property type="molecule type" value="Genomic_DNA"/>
</dbReference>
<feature type="domain" description="RNA polymerase sigma factor 70 region 4 type 2" evidence="3">
    <location>
        <begin position="100"/>
        <end position="144"/>
    </location>
</feature>
<dbReference type="EMBL" id="UHDS01000001">
    <property type="protein sequence ID" value="SUM54801.1"/>
    <property type="molecule type" value="Genomic_DNA"/>
</dbReference>
<evidence type="ECO:0000313" key="9">
    <source>
        <dbReference type="Proteomes" id="UP000664081"/>
    </source>
</evidence>
<dbReference type="GO" id="GO:0016987">
    <property type="term" value="F:sigma factor activity"/>
    <property type="evidence" value="ECO:0007669"/>
    <property type="project" value="InterPro"/>
</dbReference>
<proteinExistence type="predicted"/>
<accession>A0A2T4S7G5</accession>
<evidence type="ECO:0000313" key="4">
    <source>
        <dbReference type="EMBL" id="MBO1227339.1"/>
    </source>
</evidence>